<organism evidence="1 2">
    <name type="scientific">Gomphillus americanus</name>
    <dbReference type="NCBI Taxonomy" id="1940652"/>
    <lineage>
        <taxon>Eukaryota</taxon>
        <taxon>Fungi</taxon>
        <taxon>Dikarya</taxon>
        <taxon>Ascomycota</taxon>
        <taxon>Pezizomycotina</taxon>
        <taxon>Lecanoromycetes</taxon>
        <taxon>OSLEUM clade</taxon>
        <taxon>Ostropomycetidae</taxon>
        <taxon>Ostropales</taxon>
        <taxon>Graphidaceae</taxon>
        <taxon>Gomphilloideae</taxon>
        <taxon>Gomphillus</taxon>
    </lineage>
</organism>
<gene>
    <name evidence="1" type="ORF">GOMPHAMPRED_001424</name>
</gene>
<dbReference type="PANTHER" id="PTHR46082:SF11">
    <property type="entry name" value="AAA+ ATPASE DOMAIN-CONTAINING PROTEIN-RELATED"/>
    <property type="match status" value="1"/>
</dbReference>
<dbReference type="InterPro" id="IPR053137">
    <property type="entry name" value="NLR-like"/>
</dbReference>
<dbReference type="GO" id="GO:0009116">
    <property type="term" value="P:nucleoside metabolic process"/>
    <property type="evidence" value="ECO:0007669"/>
    <property type="project" value="InterPro"/>
</dbReference>
<accession>A0A8H3F434</accession>
<dbReference type="Proteomes" id="UP000664169">
    <property type="component" value="Unassembled WGS sequence"/>
</dbReference>
<protein>
    <recommendedName>
        <fullName evidence="3">Nucleoside phosphorylase domain-containing protein</fullName>
    </recommendedName>
</protein>
<name>A0A8H3F434_9LECA</name>
<comment type="caution">
    <text evidence="1">The sequence shown here is derived from an EMBL/GenBank/DDBJ whole genome shotgun (WGS) entry which is preliminary data.</text>
</comment>
<proteinExistence type="predicted"/>
<evidence type="ECO:0000313" key="1">
    <source>
        <dbReference type="EMBL" id="CAF9918102.1"/>
    </source>
</evidence>
<reference evidence="1" key="1">
    <citation type="submission" date="2021-03" db="EMBL/GenBank/DDBJ databases">
        <authorList>
            <person name="Tagirdzhanova G."/>
        </authorList>
    </citation>
    <scope>NUCLEOTIDE SEQUENCE</scope>
</reference>
<dbReference type="SUPFAM" id="SSF53167">
    <property type="entry name" value="Purine and uridine phosphorylases"/>
    <property type="match status" value="1"/>
</dbReference>
<dbReference type="InterPro" id="IPR035994">
    <property type="entry name" value="Nucleoside_phosphorylase_sf"/>
</dbReference>
<dbReference type="GO" id="GO:0003824">
    <property type="term" value="F:catalytic activity"/>
    <property type="evidence" value="ECO:0007669"/>
    <property type="project" value="InterPro"/>
</dbReference>
<dbReference type="PANTHER" id="PTHR46082">
    <property type="entry name" value="ATP/GTP-BINDING PROTEIN-RELATED"/>
    <property type="match status" value="1"/>
</dbReference>
<dbReference type="Gene3D" id="3.40.50.1580">
    <property type="entry name" value="Nucleoside phosphorylase domain"/>
    <property type="match status" value="1"/>
</dbReference>
<evidence type="ECO:0008006" key="3">
    <source>
        <dbReference type="Google" id="ProtNLM"/>
    </source>
</evidence>
<keyword evidence="2" id="KW-1185">Reference proteome</keyword>
<sequence>MAAPITKSAVNYRVAWVSALHIERASAEAMLDEKHEEPTDFNRNLKDQNSYDWGSIRGHDIVLTSLPVADCGKVSAATCVTELLSSLPHIKFGLLVGIGAGLPNVQNDIQLGDVVVGQPDQSHGGVIQYDLGKAISDGTWEPKGFLSPPPHVLLNALSQLKTKHEGGLFRHVDFLDKAMKRNTFWGARYAYPEDKENGFSRCKRQRERDGMKIYTADGELIRPPRLPETPHIHYGTIASGDTLVKDEITRDIIPGKVKQTCLCIEMEAAGLLNVSSAQKQDRQTSACAIIPPIIYHASYEVFLVETNP</sequence>
<dbReference type="EMBL" id="CAJPDQ010000013">
    <property type="protein sequence ID" value="CAF9918102.1"/>
    <property type="molecule type" value="Genomic_DNA"/>
</dbReference>
<dbReference type="AlphaFoldDB" id="A0A8H3F434"/>
<dbReference type="OrthoDB" id="674604at2759"/>
<evidence type="ECO:0000313" key="2">
    <source>
        <dbReference type="Proteomes" id="UP000664169"/>
    </source>
</evidence>